<keyword evidence="1" id="KW-1133">Transmembrane helix</keyword>
<keyword evidence="1" id="KW-0472">Membrane</keyword>
<name>A0A143BN73_9BACT</name>
<dbReference type="Pfam" id="PF07589">
    <property type="entry name" value="PEP-CTERM"/>
    <property type="match status" value="1"/>
</dbReference>
<dbReference type="KEGG" id="gph:GEMMAAP_17340"/>
<organism evidence="3 4">
    <name type="scientific">Gemmatimonas phototrophica</name>
    <dbReference type="NCBI Taxonomy" id="1379270"/>
    <lineage>
        <taxon>Bacteria</taxon>
        <taxon>Pseudomonadati</taxon>
        <taxon>Gemmatimonadota</taxon>
        <taxon>Gemmatimonadia</taxon>
        <taxon>Gemmatimonadales</taxon>
        <taxon>Gemmatimonadaceae</taxon>
        <taxon>Gemmatimonas</taxon>
    </lineage>
</organism>
<dbReference type="NCBIfam" id="TIGR02595">
    <property type="entry name" value="PEP_CTERM"/>
    <property type="match status" value="1"/>
</dbReference>
<proteinExistence type="predicted"/>
<keyword evidence="1" id="KW-0812">Transmembrane</keyword>
<evidence type="ECO:0000313" key="4">
    <source>
        <dbReference type="Proteomes" id="UP000076404"/>
    </source>
</evidence>
<reference evidence="3 4" key="2">
    <citation type="journal article" date="2016" name="Environ. Microbiol. Rep.">
        <title>Metagenomic evidence for the presence of phototrophic Gemmatimonadetes bacteria in diverse environments.</title>
        <authorList>
            <person name="Zeng Y."/>
            <person name="Baumbach J."/>
            <person name="Barbosa E.G."/>
            <person name="Azevedo V."/>
            <person name="Zhang C."/>
            <person name="Koblizek M."/>
        </authorList>
    </citation>
    <scope>NUCLEOTIDE SEQUENCE [LARGE SCALE GENOMIC DNA]</scope>
    <source>
        <strain evidence="3 4">AP64</strain>
    </source>
</reference>
<reference evidence="3 4" key="1">
    <citation type="journal article" date="2014" name="Proc. Natl. Acad. Sci. U.S.A.">
        <title>Functional type 2 photosynthetic reaction centers found in the rare bacterial phylum Gemmatimonadetes.</title>
        <authorList>
            <person name="Zeng Y."/>
            <person name="Feng F."/>
            <person name="Medova H."/>
            <person name="Dean J."/>
            <person name="Koblizek M."/>
        </authorList>
    </citation>
    <scope>NUCLEOTIDE SEQUENCE [LARGE SCALE GENOMIC DNA]</scope>
    <source>
        <strain evidence="3 4">AP64</strain>
    </source>
</reference>
<evidence type="ECO:0000313" key="3">
    <source>
        <dbReference type="EMBL" id="AMW06073.1"/>
    </source>
</evidence>
<feature type="transmembrane region" description="Helical" evidence="1">
    <location>
        <begin position="45"/>
        <end position="61"/>
    </location>
</feature>
<evidence type="ECO:0000259" key="2">
    <source>
        <dbReference type="Pfam" id="PF07589"/>
    </source>
</evidence>
<dbReference type="InterPro" id="IPR013424">
    <property type="entry name" value="Ice-binding_C"/>
</dbReference>
<protein>
    <recommendedName>
        <fullName evidence="2">Ice-binding protein C-terminal domain-containing protein</fullName>
    </recommendedName>
</protein>
<dbReference type="EMBL" id="CP011454">
    <property type="protein sequence ID" value="AMW06073.1"/>
    <property type="molecule type" value="Genomic_DNA"/>
</dbReference>
<gene>
    <name evidence="3" type="ORF">GEMMAAP_17340</name>
</gene>
<dbReference type="AlphaFoldDB" id="A0A143BN73"/>
<keyword evidence="4" id="KW-1185">Reference proteome</keyword>
<dbReference type="Proteomes" id="UP000076404">
    <property type="component" value="Chromosome"/>
</dbReference>
<sequence>MEFGYIMSGGGDCPFVGQVCSAASFSSRLDNFSVTANAVSTVPEPSTYALMAAGLGVLMLVQRRRRQRA</sequence>
<accession>A0A143BN73</accession>
<feature type="domain" description="Ice-binding protein C-terminal" evidence="2">
    <location>
        <begin position="41"/>
        <end position="66"/>
    </location>
</feature>
<evidence type="ECO:0000256" key="1">
    <source>
        <dbReference type="SAM" id="Phobius"/>
    </source>
</evidence>